<name>A0A3Q9HNP8_9FIRM</name>
<dbReference type="RefSeq" id="WP_127015505.1">
    <property type="nucleotide sequence ID" value="NZ_CP016379.1"/>
</dbReference>
<keyword evidence="11" id="KW-1185">Reference proteome</keyword>
<feature type="domain" description="ABC3 transporter permease C-terminal" evidence="8">
    <location>
        <begin position="275"/>
        <end position="406"/>
    </location>
</feature>
<comment type="similarity">
    <text evidence="2">Belongs to the ABC-4 integral membrane protein family. LolC/E subfamily.</text>
</comment>
<feature type="transmembrane region" description="Helical" evidence="7">
    <location>
        <begin position="378"/>
        <end position="398"/>
    </location>
</feature>
<dbReference type="OrthoDB" id="9809768at2"/>
<evidence type="ECO:0000256" key="2">
    <source>
        <dbReference type="ARBA" id="ARBA00005236"/>
    </source>
</evidence>
<keyword evidence="3" id="KW-1003">Cell membrane</keyword>
<organism evidence="10 11">
    <name type="scientific">Anoxybacter fermentans</name>
    <dbReference type="NCBI Taxonomy" id="1323375"/>
    <lineage>
        <taxon>Bacteria</taxon>
        <taxon>Bacillati</taxon>
        <taxon>Bacillota</taxon>
        <taxon>Clostridia</taxon>
        <taxon>Halanaerobiales</taxon>
        <taxon>Anoxybacter</taxon>
    </lineage>
</organism>
<gene>
    <name evidence="10" type="ORF">BBF96_01450</name>
</gene>
<accession>A0A3Q9HNP8</accession>
<feature type="domain" description="MacB-like periplasmic core" evidence="9">
    <location>
        <begin position="18"/>
        <end position="239"/>
    </location>
</feature>
<evidence type="ECO:0000256" key="5">
    <source>
        <dbReference type="ARBA" id="ARBA00022989"/>
    </source>
</evidence>
<evidence type="ECO:0000256" key="7">
    <source>
        <dbReference type="SAM" id="Phobius"/>
    </source>
</evidence>
<dbReference type="Proteomes" id="UP000267250">
    <property type="component" value="Chromosome"/>
</dbReference>
<dbReference type="Pfam" id="PF02687">
    <property type="entry name" value="FtsX"/>
    <property type="match status" value="1"/>
</dbReference>
<evidence type="ECO:0000259" key="8">
    <source>
        <dbReference type="Pfam" id="PF02687"/>
    </source>
</evidence>
<dbReference type="InterPro" id="IPR025857">
    <property type="entry name" value="MacB_PCD"/>
</dbReference>
<dbReference type="PANTHER" id="PTHR30489:SF0">
    <property type="entry name" value="LIPOPROTEIN-RELEASING SYSTEM TRANSMEMBRANE PROTEIN LOLE"/>
    <property type="match status" value="1"/>
</dbReference>
<evidence type="ECO:0000256" key="4">
    <source>
        <dbReference type="ARBA" id="ARBA00022692"/>
    </source>
</evidence>
<dbReference type="InterPro" id="IPR051447">
    <property type="entry name" value="Lipoprotein-release_system"/>
</dbReference>
<dbReference type="KEGG" id="aft:BBF96_01450"/>
<feature type="transmembrane region" description="Helical" evidence="7">
    <location>
        <begin position="20"/>
        <end position="42"/>
    </location>
</feature>
<keyword evidence="5 7" id="KW-1133">Transmembrane helix</keyword>
<dbReference type="AlphaFoldDB" id="A0A3Q9HNP8"/>
<evidence type="ECO:0000256" key="3">
    <source>
        <dbReference type="ARBA" id="ARBA00022475"/>
    </source>
</evidence>
<evidence type="ECO:0000256" key="1">
    <source>
        <dbReference type="ARBA" id="ARBA00004651"/>
    </source>
</evidence>
<keyword evidence="6 7" id="KW-0472">Membrane</keyword>
<sequence>MFLIKLALRNITRHKRRTLLTAVVIAFGIFIYILSDSLLLGMEERGFNNIIDMETGHLQVSDQNYWKERDQMPLDNLVEFNTKLAAVLKKTPHFKALAPRLKFKANLNNGFDELPIMVIGIEPEKERQVFTTEEYLVEGSMLTKGKYEAVIGKSLAELMELQVGDYLTLVFKNKDGVFNTIDAVITGLLHTSHPTINNNVVYVPLDIAQQALNLENEVSEIVIRLKDRIYTEDAVSELSSRLAGLNPGLKAYSWQQSAKSLIAMVKAENVENQVVISIFLIIAAVGIINTVILAALERLKEIGMMKAMGMREREIIFVFMMEAVAIGIIGGIIGCILGAIGVLILNIYGLDLAWFGGEEITYGLPILGRFYGVWNPSIFVFMFSFGVIVALIASILPARWAARKDPVKAIYHR</sequence>
<comment type="subcellular location">
    <subcellularLocation>
        <location evidence="1">Cell membrane</location>
        <topology evidence="1">Multi-pass membrane protein</topology>
    </subcellularLocation>
</comment>
<evidence type="ECO:0000313" key="10">
    <source>
        <dbReference type="EMBL" id="AZR72176.1"/>
    </source>
</evidence>
<feature type="transmembrane region" description="Helical" evidence="7">
    <location>
        <begin position="274"/>
        <end position="296"/>
    </location>
</feature>
<proteinExistence type="inferred from homology"/>
<keyword evidence="4 7" id="KW-0812">Transmembrane</keyword>
<dbReference type="GO" id="GO:0044874">
    <property type="term" value="P:lipoprotein localization to outer membrane"/>
    <property type="evidence" value="ECO:0007669"/>
    <property type="project" value="TreeGrafter"/>
</dbReference>
<dbReference type="EMBL" id="CP016379">
    <property type="protein sequence ID" value="AZR72176.1"/>
    <property type="molecule type" value="Genomic_DNA"/>
</dbReference>
<dbReference type="Pfam" id="PF12704">
    <property type="entry name" value="MacB_PCD"/>
    <property type="match status" value="1"/>
</dbReference>
<protein>
    <submittedName>
        <fullName evidence="10">ABC transporter permease</fullName>
    </submittedName>
</protein>
<feature type="transmembrane region" description="Helical" evidence="7">
    <location>
        <begin position="317"/>
        <end position="348"/>
    </location>
</feature>
<reference evidence="10 11" key="1">
    <citation type="submission" date="2016-07" db="EMBL/GenBank/DDBJ databases">
        <title>Genome and transcriptome analysis of iron-reducing fermentative bacteria Anoxybacter fermentans.</title>
        <authorList>
            <person name="Zeng X."/>
            <person name="Shao Z."/>
        </authorList>
    </citation>
    <scope>NUCLEOTIDE SEQUENCE [LARGE SCALE GENOMIC DNA]</scope>
    <source>
        <strain evidence="10 11">DY22613</strain>
    </source>
</reference>
<dbReference type="GO" id="GO:0098797">
    <property type="term" value="C:plasma membrane protein complex"/>
    <property type="evidence" value="ECO:0007669"/>
    <property type="project" value="TreeGrafter"/>
</dbReference>
<evidence type="ECO:0000259" key="9">
    <source>
        <dbReference type="Pfam" id="PF12704"/>
    </source>
</evidence>
<evidence type="ECO:0000313" key="11">
    <source>
        <dbReference type="Proteomes" id="UP000267250"/>
    </source>
</evidence>
<evidence type="ECO:0000256" key="6">
    <source>
        <dbReference type="ARBA" id="ARBA00023136"/>
    </source>
</evidence>
<dbReference type="InterPro" id="IPR003838">
    <property type="entry name" value="ABC3_permease_C"/>
</dbReference>
<dbReference type="PANTHER" id="PTHR30489">
    <property type="entry name" value="LIPOPROTEIN-RELEASING SYSTEM TRANSMEMBRANE PROTEIN LOLE"/>
    <property type="match status" value="1"/>
</dbReference>